<sequence length="383" mass="43558">MESLIIKKLLNKLTLSQYFQKAPHYHQYILTALVQAELLLAFMTSLCNDRNEYHELLCSLEDTTTQMSPSRRTELWPLPDDLLKSIKETTATALDFIQDTYLHSLPQWRKQTFEVNCIKHESMVTGSHISNKETEQTVFACVLWMSKSANATETVKHLRSVMRCTREVAFQKVDTALAEGRVVIELSTDIERLVRVGNSLSDCGLHITIRSGRDTFREEVAGLLLKWLQELCSRHLDQREPTIAQIVCGQLLSTWRGSAEVDRLLGLSSRTNGGYLQLDLLLLHRCCLSQEANAYLRRFYSSAFANYPARKTILGNENESIHMLEVLHTKTFEASRFATLCLKLTGKPITCMLAAFNQLDHEYDFVTLTLGALRSHAIGPQSE</sequence>
<gene>
    <name evidence="1" type="ORF">K493DRAFT_304138</name>
</gene>
<evidence type="ECO:0000313" key="1">
    <source>
        <dbReference type="EMBL" id="ORX91336.1"/>
    </source>
</evidence>
<dbReference type="InParanoid" id="A0A1Y1Y0U5"/>
<accession>A0A1Y1Y0U5</accession>
<dbReference type="OrthoDB" id="26387at2759"/>
<dbReference type="Proteomes" id="UP000193498">
    <property type="component" value="Unassembled WGS sequence"/>
</dbReference>
<name>A0A1Y1Y0U5_9FUNG</name>
<reference evidence="1 2" key="1">
    <citation type="submission" date="2016-07" db="EMBL/GenBank/DDBJ databases">
        <title>Pervasive Adenine N6-methylation of Active Genes in Fungi.</title>
        <authorList>
            <consortium name="DOE Joint Genome Institute"/>
            <person name="Mondo S.J."/>
            <person name="Dannebaum R.O."/>
            <person name="Kuo R.C."/>
            <person name="Labutti K."/>
            <person name="Haridas S."/>
            <person name="Kuo A."/>
            <person name="Salamov A."/>
            <person name="Ahrendt S.R."/>
            <person name="Lipzen A."/>
            <person name="Sullivan W."/>
            <person name="Andreopoulos W.B."/>
            <person name="Clum A."/>
            <person name="Lindquist E."/>
            <person name="Daum C."/>
            <person name="Ramamoorthy G.K."/>
            <person name="Gryganskyi A."/>
            <person name="Culley D."/>
            <person name="Magnuson J.K."/>
            <person name="James T.Y."/>
            <person name="O'Malley M.A."/>
            <person name="Stajich J.E."/>
            <person name="Spatafora J.W."/>
            <person name="Visel A."/>
            <person name="Grigoriev I.V."/>
        </authorList>
    </citation>
    <scope>NUCLEOTIDE SEQUENCE [LARGE SCALE GENOMIC DNA]</scope>
    <source>
        <strain evidence="1 2">CBS 931.73</strain>
    </source>
</reference>
<comment type="caution">
    <text evidence="1">The sequence shown here is derived from an EMBL/GenBank/DDBJ whole genome shotgun (WGS) entry which is preliminary data.</text>
</comment>
<keyword evidence="2" id="KW-1185">Reference proteome</keyword>
<dbReference type="AlphaFoldDB" id="A0A1Y1Y0U5"/>
<proteinExistence type="predicted"/>
<evidence type="ECO:0000313" key="2">
    <source>
        <dbReference type="Proteomes" id="UP000193498"/>
    </source>
</evidence>
<dbReference type="STRING" id="1314790.A0A1Y1Y0U5"/>
<protein>
    <submittedName>
        <fullName evidence="1">Uncharacterized protein</fullName>
    </submittedName>
</protein>
<dbReference type="EMBL" id="MCFE01000326">
    <property type="protein sequence ID" value="ORX91336.1"/>
    <property type="molecule type" value="Genomic_DNA"/>
</dbReference>
<organism evidence="1 2">
    <name type="scientific">Basidiobolus meristosporus CBS 931.73</name>
    <dbReference type="NCBI Taxonomy" id="1314790"/>
    <lineage>
        <taxon>Eukaryota</taxon>
        <taxon>Fungi</taxon>
        <taxon>Fungi incertae sedis</taxon>
        <taxon>Zoopagomycota</taxon>
        <taxon>Entomophthoromycotina</taxon>
        <taxon>Basidiobolomycetes</taxon>
        <taxon>Basidiobolales</taxon>
        <taxon>Basidiobolaceae</taxon>
        <taxon>Basidiobolus</taxon>
    </lineage>
</organism>